<comment type="caution">
    <text evidence="1">The sequence shown here is derived from an EMBL/GenBank/DDBJ whole genome shotgun (WGS) entry which is preliminary data.</text>
</comment>
<dbReference type="OrthoDB" id="4532483at2"/>
<dbReference type="RefSeq" id="WP_122188383.1">
    <property type="nucleotide sequence ID" value="NZ_RFFH01000004.1"/>
</dbReference>
<gene>
    <name evidence="1" type="ORF">EBN03_12325</name>
</gene>
<reference evidence="1 2" key="1">
    <citation type="submission" date="2018-10" db="EMBL/GenBank/DDBJ databases">
        <title>Isolation from cow dung.</title>
        <authorList>
            <person name="Ling L."/>
        </authorList>
    </citation>
    <scope>NUCLEOTIDE SEQUENCE [LARGE SCALE GENOMIC DNA]</scope>
    <source>
        <strain evidence="1 2">NEAU-LL90</strain>
    </source>
</reference>
<evidence type="ECO:0000313" key="2">
    <source>
        <dbReference type="Proteomes" id="UP000279275"/>
    </source>
</evidence>
<organism evidence="1 2">
    <name type="scientific">Nocardia stercoris</name>
    <dbReference type="NCBI Taxonomy" id="2483361"/>
    <lineage>
        <taxon>Bacteria</taxon>
        <taxon>Bacillati</taxon>
        <taxon>Actinomycetota</taxon>
        <taxon>Actinomycetes</taxon>
        <taxon>Mycobacteriales</taxon>
        <taxon>Nocardiaceae</taxon>
        <taxon>Nocardia</taxon>
    </lineage>
</organism>
<dbReference type="Proteomes" id="UP000279275">
    <property type="component" value="Unassembled WGS sequence"/>
</dbReference>
<name>A0A3M2L8I6_9NOCA</name>
<protein>
    <recommendedName>
        <fullName evidence="3">SRPBCC family protein</fullName>
    </recommendedName>
</protein>
<keyword evidence="2" id="KW-1185">Reference proteome</keyword>
<evidence type="ECO:0000313" key="1">
    <source>
        <dbReference type="EMBL" id="RMI33000.1"/>
    </source>
</evidence>
<dbReference type="AlphaFoldDB" id="A0A3M2L8I6"/>
<dbReference type="EMBL" id="RFFH01000004">
    <property type="protein sequence ID" value="RMI33000.1"/>
    <property type="molecule type" value="Genomic_DNA"/>
</dbReference>
<sequence length="211" mass="22418">MSGETKRLATCVVATGIVLGGMGFARADPSSIAGGTGIDAEWDASWAAYEAEEDAAGPELVSVTVDLPITIGAPLDRVFPAYSDVYNGFGRHPFLHGVLPRRHYLEDGAEVSEFIALEDIPAGPALIPGRTVAQQRVHADGHWYTSDTWDAPGVITHQTVTFAEQDGVTDVVEHLTFVAPAALIDYTVQNGVSSHLAYQSALARDLEDGTL</sequence>
<evidence type="ECO:0008006" key="3">
    <source>
        <dbReference type="Google" id="ProtNLM"/>
    </source>
</evidence>
<proteinExistence type="predicted"/>
<accession>A0A3M2L8I6</accession>